<dbReference type="Proteomes" id="UP001221217">
    <property type="component" value="Unassembled WGS sequence"/>
</dbReference>
<dbReference type="AlphaFoldDB" id="A0AAJ1IGQ4"/>
<comment type="caution">
    <text evidence="1">The sequence shown here is derived from an EMBL/GenBank/DDBJ whole genome shotgun (WGS) entry which is preliminary data.</text>
</comment>
<sequence>MKKCLIVILILAVLPISGLYSYKLLYAEQFYKLYHSHLIQYPEDSAENIYYLETALKRPFVNPLNAMGIIKNEEEWERYRVLFTMHVNLKLIEQYRLLALKFDKFDAYFYNYPWKQENLRSLQMAELYYKDALYYWDRVLEQVELLDELKYIYIEGIEYWEDELFKIRSGEIDYKEFVNDDLERLYEVRAAFEAMGPETY</sequence>
<dbReference type="EMBL" id="JAQQAL010000010">
    <property type="protein sequence ID" value="MDC7225906.1"/>
    <property type="molecule type" value="Genomic_DNA"/>
</dbReference>
<name>A0AAJ1IGQ4_9SPIO</name>
<protein>
    <submittedName>
        <fullName evidence="1">Uncharacterized protein</fullName>
    </submittedName>
</protein>
<evidence type="ECO:0000313" key="1">
    <source>
        <dbReference type="EMBL" id="MDC7225906.1"/>
    </source>
</evidence>
<accession>A0AAJ1IGQ4</accession>
<gene>
    <name evidence="1" type="ORF">PQJ61_03980</name>
</gene>
<evidence type="ECO:0000313" key="2">
    <source>
        <dbReference type="Proteomes" id="UP001221217"/>
    </source>
</evidence>
<reference evidence="1 2" key="1">
    <citation type="submission" date="2022-12" db="EMBL/GenBank/DDBJ databases">
        <title>Metagenome assembled genome from gulf of manar.</title>
        <authorList>
            <person name="Kohli P."/>
            <person name="Pk S."/>
            <person name="Venkata Ramana C."/>
            <person name="Sasikala C."/>
        </authorList>
    </citation>
    <scope>NUCLEOTIDE SEQUENCE [LARGE SCALE GENOMIC DNA]</scope>
    <source>
        <strain evidence="1">JB008</strain>
    </source>
</reference>
<proteinExistence type="predicted"/>
<organism evidence="1 2">
    <name type="scientific">Candidatus Thalassospirochaeta sargassi</name>
    <dbReference type="NCBI Taxonomy" id="3119039"/>
    <lineage>
        <taxon>Bacteria</taxon>
        <taxon>Pseudomonadati</taxon>
        <taxon>Spirochaetota</taxon>
        <taxon>Spirochaetia</taxon>
        <taxon>Spirochaetales</taxon>
        <taxon>Spirochaetaceae</taxon>
        <taxon>Candidatus Thalassospirochaeta</taxon>
    </lineage>
</organism>